<organism evidence="2 3">
    <name type="scientific">Catenaria anguillulae PL171</name>
    <dbReference type="NCBI Taxonomy" id="765915"/>
    <lineage>
        <taxon>Eukaryota</taxon>
        <taxon>Fungi</taxon>
        <taxon>Fungi incertae sedis</taxon>
        <taxon>Blastocladiomycota</taxon>
        <taxon>Blastocladiomycetes</taxon>
        <taxon>Blastocladiales</taxon>
        <taxon>Catenariaceae</taxon>
        <taxon>Catenaria</taxon>
    </lineage>
</organism>
<feature type="compositionally biased region" description="Low complexity" evidence="1">
    <location>
        <begin position="251"/>
        <end position="260"/>
    </location>
</feature>
<name>A0A1Y2H954_9FUNG</name>
<reference evidence="2 3" key="1">
    <citation type="submission" date="2016-07" db="EMBL/GenBank/DDBJ databases">
        <title>Pervasive Adenine N6-methylation of Active Genes in Fungi.</title>
        <authorList>
            <consortium name="DOE Joint Genome Institute"/>
            <person name="Mondo S.J."/>
            <person name="Dannebaum R.O."/>
            <person name="Kuo R.C."/>
            <person name="Labutti K."/>
            <person name="Haridas S."/>
            <person name="Kuo A."/>
            <person name="Salamov A."/>
            <person name="Ahrendt S.R."/>
            <person name="Lipzen A."/>
            <person name="Sullivan W."/>
            <person name="Andreopoulos W.B."/>
            <person name="Clum A."/>
            <person name="Lindquist E."/>
            <person name="Daum C."/>
            <person name="Ramamoorthy G.K."/>
            <person name="Gryganskyi A."/>
            <person name="Culley D."/>
            <person name="Magnuson J.K."/>
            <person name="James T.Y."/>
            <person name="O'Malley M.A."/>
            <person name="Stajich J.E."/>
            <person name="Spatafora J.W."/>
            <person name="Visel A."/>
            <person name="Grigoriev I.V."/>
        </authorList>
    </citation>
    <scope>NUCLEOTIDE SEQUENCE [LARGE SCALE GENOMIC DNA]</scope>
    <source>
        <strain evidence="2 3">PL171</strain>
    </source>
</reference>
<sequence>MGNTRDAHPLGTSPACPAATQRVAAAKLEKLFRHCQTSQHQREQALVEDLVRSTTVPGSAAEQRLREQLREPTVNFEAFVAALDTEDAFVRRLFSHIYHNVQTQALLDATVRASSSSSSSDPTATSGNAASAAESSTGTGASNASTQSSNPFMSILRRLRNRTTPLSSVLAGGVDTLPYGGSLFDPFSRNTTGGGSSSNPQDVDNDELHGNGDGYNAYGYGNDDDDESGSDDEGGRRAYRNSPWYSTNGNSPSYDSSTPSSDRYTSYYATALASASASRLVARDFTGRPIPSSSSCNYHQPLGTAPFSHLDVIIHIHLDSPAHTRLVFVFILSRDSPARHFGLPCIQPALVAVSDHATCTHTVCQCIQRVSVHVSEHYTHAVGTRHGQSVHELALQHLGRRHGAVDTIG</sequence>
<feature type="compositionally biased region" description="Acidic residues" evidence="1">
    <location>
        <begin position="222"/>
        <end position="232"/>
    </location>
</feature>
<protein>
    <submittedName>
        <fullName evidence="2">Uncharacterized protein</fullName>
    </submittedName>
</protein>
<keyword evidence="3" id="KW-1185">Reference proteome</keyword>
<gene>
    <name evidence="2" type="ORF">BCR44DRAFT_1464133</name>
</gene>
<proteinExistence type="predicted"/>
<comment type="caution">
    <text evidence="2">The sequence shown here is derived from an EMBL/GenBank/DDBJ whole genome shotgun (WGS) entry which is preliminary data.</text>
</comment>
<dbReference type="Proteomes" id="UP000193411">
    <property type="component" value="Unassembled WGS sequence"/>
</dbReference>
<dbReference type="AlphaFoldDB" id="A0A1Y2H954"/>
<evidence type="ECO:0000313" key="3">
    <source>
        <dbReference type="Proteomes" id="UP000193411"/>
    </source>
</evidence>
<feature type="region of interest" description="Disordered" evidence="1">
    <location>
        <begin position="188"/>
        <end position="260"/>
    </location>
</feature>
<dbReference type="EMBL" id="MCFL01000067">
    <property type="protein sequence ID" value="ORZ31099.1"/>
    <property type="molecule type" value="Genomic_DNA"/>
</dbReference>
<feature type="region of interest" description="Disordered" evidence="1">
    <location>
        <begin position="114"/>
        <end position="149"/>
    </location>
</feature>
<accession>A0A1Y2H954</accession>
<evidence type="ECO:0000256" key="1">
    <source>
        <dbReference type="SAM" id="MobiDB-lite"/>
    </source>
</evidence>
<evidence type="ECO:0000313" key="2">
    <source>
        <dbReference type="EMBL" id="ORZ31099.1"/>
    </source>
</evidence>